<reference evidence="2" key="1">
    <citation type="submission" date="2020-12" db="EMBL/GenBank/DDBJ databases">
        <title>Bacterial novel species Flavobacterium sp. SE-1-e isolated from soil.</title>
        <authorList>
            <person name="Jung H.-Y."/>
        </authorList>
    </citation>
    <scope>NUCLEOTIDE SEQUENCE</scope>
    <source>
        <strain evidence="2">SE-1-e</strain>
    </source>
</reference>
<evidence type="ECO:0000259" key="1">
    <source>
        <dbReference type="Pfam" id="PF00561"/>
    </source>
</evidence>
<comment type="caution">
    <text evidence="2">The sequence shown here is derived from an EMBL/GenBank/DDBJ whole genome shotgun (WGS) entry which is preliminary data.</text>
</comment>
<dbReference type="PANTHER" id="PTHR46438">
    <property type="entry name" value="ALPHA/BETA-HYDROLASES SUPERFAMILY PROTEIN"/>
    <property type="match status" value="1"/>
</dbReference>
<dbReference type="Pfam" id="PF00561">
    <property type="entry name" value="Abhydrolase_1"/>
    <property type="match status" value="1"/>
</dbReference>
<proteinExistence type="predicted"/>
<protein>
    <submittedName>
        <fullName evidence="2">Alpha/beta hydrolase</fullName>
    </submittedName>
</protein>
<dbReference type="RefSeq" id="WP_200106943.1">
    <property type="nucleotide sequence ID" value="NZ_JAEHFV010000006.1"/>
</dbReference>
<dbReference type="Proteomes" id="UP000609172">
    <property type="component" value="Unassembled WGS sequence"/>
</dbReference>
<dbReference type="InterPro" id="IPR029058">
    <property type="entry name" value="AB_hydrolase_fold"/>
</dbReference>
<dbReference type="Gene3D" id="3.40.50.1820">
    <property type="entry name" value="alpha/beta hydrolase"/>
    <property type="match status" value="1"/>
</dbReference>
<name>A0A934PMA4_9FLAO</name>
<evidence type="ECO:0000313" key="3">
    <source>
        <dbReference type="Proteomes" id="UP000609172"/>
    </source>
</evidence>
<accession>A0A934PMA4</accession>
<dbReference type="GO" id="GO:0016787">
    <property type="term" value="F:hydrolase activity"/>
    <property type="evidence" value="ECO:0007669"/>
    <property type="project" value="UniProtKB-KW"/>
</dbReference>
<dbReference type="InterPro" id="IPR000073">
    <property type="entry name" value="AB_hydrolase_1"/>
</dbReference>
<evidence type="ECO:0000313" key="2">
    <source>
        <dbReference type="EMBL" id="MBK0370812.1"/>
    </source>
</evidence>
<keyword evidence="3" id="KW-1185">Reference proteome</keyword>
<keyword evidence="2" id="KW-0378">Hydrolase</keyword>
<sequence length="283" mass="32165">MGIKKNIRFVTLKSIGIYLNCLSYIHPEKALSKSYALFSQPRLGRLQKEKLPAILQNTITETFTHEDHHFQTYIWQGNENTILLVHGWESNSARWEKTLPYLQKSGSTIIALDAPAHGQSSGVEFNVPLYTQFIQKAVQKYQPKSIIGHSIGGIACVYHQYLFPESSIQKMVILGAPSDLRTLLNNYQGMLGLNRKNYSLLERRFLTHFNFNVEDFSGSKFAEKITIEGLIAHDQTDTVVAYSEGEKMATSWKKSQFITTNGLGHGMHNSDLYEKVYSFLFSS</sequence>
<gene>
    <name evidence="2" type="ORF">I5M07_13330</name>
</gene>
<dbReference type="AlphaFoldDB" id="A0A934PMA4"/>
<dbReference type="SUPFAM" id="SSF53474">
    <property type="entry name" value="alpha/beta-Hydrolases"/>
    <property type="match status" value="1"/>
</dbReference>
<dbReference type="EMBL" id="JAEHFV010000006">
    <property type="protein sequence ID" value="MBK0370812.1"/>
    <property type="molecule type" value="Genomic_DNA"/>
</dbReference>
<feature type="domain" description="AB hydrolase-1" evidence="1">
    <location>
        <begin position="81"/>
        <end position="191"/>
    </location>
</feature>
<organism evidence="2 3">
    <name type="scientific">Flavobacterium agrisoli</name>
    <dbReference type="NCBI Taxonomy" id="2793066"/>
    <lineage>
        <taxon>Bacteria</taxon>
        <taxon>Pseudomonadati</taxon>
        <taxon>Bacteroidota</taxon>
        <taxon>Flavobacteriia</taxon>
        <taxon>Flavobacteriales</taxon>
        <taxon>Flavobacteriaceae</taxon>
        <taxon>Flavobacterium</taxon>
    </lineage>
</organism>